<evidence type="ECO:0000313" key="2">
    <source>
        <dbReference type="Proteomes" id="UP000078486"/>
    </source>
</evidence>
<evidence type="ECO:0000313" key="1">
    <source>
        <dbReference type="EMBL" id="OAM88500.1"/>
    </source>
</evidence>
<keyword evidence="2" id="KW-1185">Reference proteome</keyword>
<dbReference type="AlphaFoldDB" id="A0A178IET7"/>
<reference evidence="1 2" key="1">
    <citation type="submission" date="2016-01" db="EMBL/GenBank/DDBJ databases">
        <title>High potential of lignocellulose degradation of a new Verrucomicrobia species.</title>
        <authorList>
            <person name="Wang Y."/>
            <person name="Shi Y."/>
            <person name="Qiu Z."/>
            <person name="Liu S."/>
            <person name="Yang H."/>
        </authorList>
    </citation>
    <scope>NUCLEOTIDE SEQUENCE [LARGE SCALE GENOMIC DNA]</scope>
    <source>
        <strain evidence="1 2">TSB47</strain>
    </source>
</reference>
<organism evidence="1 2">
    <name type="scientific">Termitidicoccus mucosus</name>
    <dbReference type="NCBI Taxonomy" id="1184151"/>
    <lineage>
        <taxon>Bacteria</taxon>
        <taxon>Pseudomonadati</taxon>
        <taxon>Verrucomicrobiota</taxon>
        <taxon>Opitutia</taxon>
        <taxon>Opitutales</taxon>
        <taxon>Opitutaceae</taxon>
        <taxon>Termitidicoccus</taxon>
    </lineage>
</organism>
<accession>A0A178IET7</accession>
<dbReference type="EMBL" id="LRRQ01000127">
    <property type="protein sequence ID" value="OAM88500.1"/>
    <property type="molecule type" value="Genomic_DNA"/>
</dbReference>
<comment type="caution">
    <text evidence="1">The sequence shown here is derived from an EMBL/GenBank/DDBJ whole genome shotgun (WGS) entry which is preliminary data.</text>
</comment>
<proteinExistence type="predicted"/>
<sequence length="223" mass="25264">MKTTPPDTIPEQHLFTVRGRPVMFRKDGMFFGALHATERGHFPVSSTGYYSLAQFTLYVREGAGFFDLLSRNFLESLAAEQERGTKGVLHDVIRCANRDIANEYAFVHCAQRAAQAFAHGLFATDAQRRELWQAAHETYSNLFDSAFVRHAARDRQNPPRNIEPDRRTFDALRRCMRGDFSFDNAGSQPTAILMTNYFELPPKRDGEPVITAPARTLALDFGD</sequence>
<gene>
    <name evidence="1" type="ORF">AW736_16845</name>
</gene>
<dbReference type="RefSeq" id="WP_145928930.1">
    <property type="nucleotide sequence ID" value="NZ_CP109796.1"/>
</dbReference>
<dbReference type="OrthoDB" id="9863459at2"/>
<name>A0A178IET7_9BACT</name>
<protein>
    <submittedName>
        <fullName evidence="1">Uncharacterized protein</fullName>
    </submittedName>
</protein>
<dbReference type="Proteomes" id="UP000078486">
    <property type="component" value="Unassembled WGS sequence"/>
</dbReference>